<dbReference type="PANTHER" id="PTHR43278:SF2">
    <property type="entry name" value="IRON-SULFUR FLAVOPROTEIN"/>
    <property type="match status" value="1"/>
</dbReference>
<dbReference type="Gene3D" id="3.40.50.360">
    <property type="match status" value="1"/>
</dbReference>
<keyword evidence="2" id="KW-0288">FMN</keyword>
<organism evidence="4">
    <name type="scientific">candidate division WOR-3 bacterium</name>
    <dbReference type="NCBI Taxonomy" id="2052148"/>
    <lineage>
        <taxon>Bacteria</taxon>
        <taxon>Bacteria division WOR-3</taxon>
    </lineage>
</organism>
<dbReference type="GO" id="GO:0016491">
    <property type="term" value="F:oxidoreductase activity"/>
    <property type="evidence" value="ECO:0007669"/>
    <property type="project" value="InterPro"/>
</dbReference>
<evidence type="ECO:0000259" key="3">
    <source>
        <dbReference type="Pfam" id="PF03358"/>
    </source>
</evidence>
<feature type="domain" description="NADPH-dependent FMN reductase-like" evidence="3">
    <location>
        <begin position="4"/>
        <end position="150"/>
    </location>
</feature>
<evidence type="ECO:0000313" key="4">
    <source>
        <dbReference type="EMBL" id="HHS63263.1"/>
    </source>
</evidence>
<keyword evidence="1" id="KW-0285">Flavoprotein</keyword>
<dbReference type="InterPro" id="IPR005025">
    <property type="entry name" value="FMN_Rdtase-like_dom"/>
</dbReference>
<dbReference type="PANTHER" id="PTHR43278">
    <property type="entry name" value="NAD(P)H-DEPENDENT FMN-CONTAINING OXIDOREDUCTASE YWQN-RELATED"/>
    <property type="match status" value="1"/>
</dbReference>
<dbReference type="InterPro" id="IPR051796">
    <property type="entry name" value="ISF_SsuE-like"/>
</dbReference>
<dbReference type="InterPro" id="IPR029039">
    <property type="entry name" value="Flavoprotein-like_sf"/>
</dbReference>
<sequence length="274" mass="31635">MKNICILVASERRNGNCDLLAKFADKYIKEKGNESKIIYLKDFEIKQCQGCMSCVFKNIKCKLDDDLYKLADAIIESDALILLAPTYVLTVPGKLKVFLDRFLCLYPMIKDNLEKPALSIGVSSPIDWNQFQLPMMNILLLALGLRVIDSFIVYGAGQGEVLLDKKTKAIEKSIEKIFGYEPQPFISVVSNYCPVDYCDVFQRVEKDLFRCPVCLTPAQLVEQGFYFDAKDLNQHRWTAKKMKEHFDEWILTTKERFRRLLPDIHRKKKDLGLI</sequence>
<evidence type="ECO:0000256" key="1">
    <source>
        <dbReference type="ARBA" id="ARBA00022630"/>
    </source>
</evidence>
<evidence type="ECO:0000256" key="2">
    <source>
        <dbReference type="ARBA" id="ARBA00022643"/>
    </source>
</evidence>
<name>A0A7C6EHM2_UNCW3</name>
<protein>
    <submittedName>
        <fullName evidence="4">Flavodoxin family protein</fullName>
    </submittedName>
</protein>
<dbReference type="Pfam" id="PF03358">
    <property type="entry name" value="FMN_red"/>
    <property type="match status" value="1"/>
</dbReference>
<accession>A0A7C6EHM2</accession>
<dbReference type="SUPFAM" id="SSF52218">
    <property type="entry name" value="Flavoproteins"/>
    <property type="match status" value="1"/>
</dbReference>
<dbReference type="AlphaFoldDB" id="A0A7C6EHM2"/>
<comment type="caution">
    <text evidence="4">The sequence shown here is derived from an EMBL/GenBank/DDBJ whole genome shotgun (WGS) entry which is preliminary data.</text>
</comment>
<gene>
    <name evidence="4" type="ORF">ENV70_06605</name>
</gene>
<proteinExistence type="predicted"/>
<dbReference type="EMBL" id="DTHJ01000134">
    <property type="protein sequence ID" value="HHS63263.1"/>
    <property type="molecule type" value="Genomic_DNA"/>
</dbReference>
<reference evidence="4" key="1">
    <citation type="journal article" date="2020" name="mSystems">
        <title>Genome- and Community-Level Interaction Insights into Carbon Utilization and Element Cycling Functions of Hydrothermarchaeota in Hydrothermal Sediment.</title>
        <authorList>
            <person name="Zhou Z."/>
            <person name="Liu Y."/>
            <person name="Xu W."/>
            <person name="Pan J."/>
            <person name="Luo Z.H."/>
            <person name="Li M."/>
        </authorList>
    </citation>
    <scope>NUCLEOTIDE SEQUENCE [LARGE SCALE GENOMIC DNA]</scope>
    <source>
        <strain evidence="4">SpSt-783</strain>
    </source>
</reference>